<dbReference type="Proteomes" id="UP000315423">
    <property type="component" value="Unassembled WGS sequence"/>
</dbReference>
<name>A0AC61SA12_9EURY</name>
<protein>
    <submittedName>
        <fullName evidence="1">Uncharacterized protein</fullName>
    </submittedName>
</protein>
<proteinExistence type="predicted"/>
<dbReference type="EMBL" id="QYBA01000216">
    <property type="protein sequence ID" value="TKY91327.1"/>
    <property type="molecule type" value="Genomic_DNA"/>
</dbReference>
<comment type="caution">
    <text evidence="1">The sequence shown here is derived from an EMBL/GenBank/DDBJ whole genome shotgun (WGS) entry which is preliminary data.</text>
</comment>
<organism evidence="1 2">
    <name type="scientific">Candidatus Methanomarinus sp</name>
    <dbReference type="NCBI Taxonomy" id="3386244"/>
    <lineage>
        <taxon>Archaea</taxon>
        <taxon>Methanobacteriati</taxon>
        <taxon>Methanobacteriota</taxon>
        <taxon>Stenosarchaea group</taxon>
        <taxon>Methanomicrobia</taxon>
        <taxon>Methanosarcinales</taxon>
        <taxon>ANME-2 cluster</taxon>
        <taxon>Candidatus Methanocomedenaceae</taxon>
        <taxon>Candidatus Methanomarinus</taxon>
    </lineage>
</organism>
<evidence type="ECO:0000313" key="1">
    <source>
        <dbReference type="EMBL" id="TKY91327.1"/>
    </source>
</evidence>
<reference evidence="1" key="1">
    <citation type="submission" date="2018-09" db="EMBL/GenBank/DDBJ databases">
        <title>A genomic encyclopedia of anaerobic methanotrophic archaea.</title>
        <authorList>
            <person name="Skennerton C.T."/>
            <person name="Chadwick G.L."/>
            <person name="Laso-Perez R."/>
            <person name="Leu A.O."/>
            <person name="Speth D.R."/>
            <person name="Yu H."/>
            <person name="Morgan-Lang C."/>
            <person name="Hatzenpichler R."/>
            <person name="Goudeau D."/>
            <person name="Malmstrom R."/>
            <person name="Woyke T."/>
            <person name="Hallam S."/>
            <person name="Tyson G.W."/>
            <person name="Wegener G."/>
            <person name="Boetius A."/>
            <person name="Orphan V.J."/>
        </authorList>
    </citation>
    <scope>NUCLEOTIDE SEQUENCE</scope>
    <source>
        <strain evidence="1">CONS3730D10UFb2</strain>
    </source>
</reference>
<evidence type="ECO:0000313" key="2">
    <source>
        <dbReference type="Proteomes" id="UP000315423"/>
    </source>
</evidence>
<accession>A0AC61SA12</accession>
<gene>
    <name evidence="1" type="ORF">C5S46_06440</name>
</gene>
<sequence length="95" mass="10232">MSENKVNRINGRDVVIGLLTILFSIFIVFLFPFAAPVVGVVLLVGGTYTYRQDIDQTTRTIAITVMAAGAMILLTSVLIMIFLISTNIGSGDIVP</sequence>